<dbReference type="Proteomes" id="UP000507954">
    <property type="component" value="Unassembled WGS sequence"/>
</dbReference>
<dbReference type="AlphaFoldDB" id="A0A508X695"/>
<proteinExistence type="predicted"/>
<reference evidence="1" key="1">
    <citation type="submission" date="2019-06" db="EMBL/GenBank/DDBJ databases">
        <authorList>
            <person name="Le Quere A."/>
            <person name="Colella S."/>
        </authorList>
    </citation>
    <scope>NUCLEOTIDE SEQUENCE</scope>
    <source>
        <strain evidence="1">EmedicaeMD41</strain>
    </source>
</reference>
<name>A0A508X695_9HYPH</name>
<organism evidence="1">
    <name type="scientific">Sinorhizobium medicae</name>
    <dbReference type="NCBI Taxonomy" id="110321"/>
    <lineage>
        <taxon>Bacteria</taxon>
        <taxon>Pseudomonadati</taxon>
        <taxon>Pseudomonadota</taxon>
        <taxon>Alphaproteobacteria</taxon>
        <taxon>Hyphomicrobiales</taxon>
        <taxon>Rhizobiaceae</taxon>
        <taxon>Sinorhizobium/Ensifer group</taxon>
        <taxon>Sinorhizobium</taxon>
    </lineage>
</organism>
<accession>A0A508X695</accession>
<sequence length="55" mass="5821">MPLQAGRSLSHLLRSRAARASRADSFGLFDSLQQTAQSMSTAIVHAIPAISAVPE</sequence>
<evidence type="ECO:0000313" key="1">
    <source>
        <dbReference type="EMBL" id="VTZ63365.1"/>
    </source>
</evidence>
<dbReference type="EMBL" id="CABFNB010000117">
    <property type="protein sequence ID" value="VTZ63365.1"/>
    <property type="molecule type" value="Genomic_DNA"/>
</dbReference>
<gene>
    <name evidence="1" type="ORF">EMEDMD4_50042</name>
</gene>
<protein>
    <submittedName>
        <fullName evidence="1">Uncharacterized protein</fullName>
    </submittedName>
</protein>